<keyword evidence="3" id="KW-1185">Reference proteome</keyword>
<dbReference type="InterPro" id="IPR009506">
    <property type="entry name" value="YjiS-like"/>
</dbReference>
<reference evidence="2 3" key="1">
    <citation type="submission" date="2020-05" db="EMBL/GenBank/DDBJ databases">
        <authorList>
            <person name="Kim M.K."/>
        </authorList>
    </citation>
    <scope>NUCLEOTIDE SEQUENCE [LARGE SCALE GENOMIC DNA]</scope>
    <source>
        <strain evidence="2 3">BT25</strain>
    </source>
</reference>
<organism evidence="2 3">
    <name type="scientific">Phyllobacterium pellucidum</name>
    <dbReference type="NCBI Taxonomy" id="2740464"/>
    <lineage>
        <taxon>Bacteria</taxon>
        <taxon>Pseudomonadati</taxon>
        <taxon>Pseudomonadota</taxon>
        <taxon>Alphaproteobacteria</taxon>
        <taxon>Hyphomicrobiales</taxon>
        <taxon>Phyllobacteriaceae</taxon>
        <taxon>Phyllobacterium</taxon>
    </lineage>
</organism>
<evidence type="ECO:0000313" key="2">
    <source>
        <dbReference type="EMBL" id="NTS30501.1"/>
    </source>
</evidence>
<name>A0A849VL26_9HYPH</name>
<feature type="domain" description="YjiS-like" evidence="1">
    <location>
        <begin position="28"/>
        <end position="58"/>
    </location>
</feature>
<sequence length="80" mass="8813">MAHTETHIGRAPTETQVWGTKLNIVATAIAAFRKRRQALAARRVLAELTPEQLNDMGLPQANHPALDIKAALITNLMSMR</sequence>
<gene>
    <name evidence="2" type="ORF">HQ945_04465</name>
</gene>
<dbReference type="AlphaFoldDB" id="A0A849VL26"/>
<proteinExistence type="predicted"/>
<dbReference type="EMBL" id="JABUMX010000001">
    <property type="protein sequence ID" value="NTS30501.1"/>
    <property type="molecule type" value="Genomic_DNA"/>
</dbReference>
<dbReference type="Proteomes" id="UP000550508">
    <property type="component" value="Unassembled WGS sequence"/>
</dbReference>
<protein>
    <submittedName>
        <fullName evidence="2">DUF1127 domain-containing protein</fullName>
    </submittedName>
</protein>
<evidence type="ECO:0000313" key="3">
    <source>
        <dbReference type="Proteomes" id="UP000550508"/>
    </source>
</evidence>
<dbReference type="RefSeq" id="WP_091919655.1">
    <property type="nucleotide sequence ID" value="NZ_JABUMX010000001.1"/>
</dbReference>
<dbReference type="Pfam" id="PF06568">
    <property type="entry name" value="YjiS-like"/>
    <property type="match status" value="1"/>
</dbReference>
<accession>A0A849VL26</accession>
<evidence type="ECO:0000259" key="1">
    <source>
        <dbReference type="Pfam" id="PF06568"/>
    </source>
</evidence>
<comment type="caution">
    <text evidence="2">The sequence shown here is derived from an EMBL/GenBank/DDBJ whole genome shotgun (WGS) entry which is preliminary data.</text>
</comment>